<organism evidence="1 2">
    <name type="scientific">Sphaerodactylus townsendi</name>
    <dbReference type="NCBI Taxonomy" id="933632"/>
    <lineage>
        <taxon>Eukaryota</taxon>
        <taxon>Metazoa</taxon>
        <taxon>Chordata</taxon>
        <taxon>Craniata</taxon>
        <taxon>Vertebrata</taxon>
        <taxon>Euteleostomi</taxon>
        <taxon>Lepidosauria</taxon>
        <taxon>Squamata</taxon>
        <taxon>Bifurcata</taxon>
        <taxon>Gekkota</taxon>
        <taxon>Sphaerodactylidae</taxon>
        <taxon>Sphaerodactylus</taxon>
    </lineage>
</organism>
<protein>
    <submittedName>
        <fullName evidence="1">Uncharacterized protein</fullName>
    </submittedName>
</protein>
<name>A0ACB8FI53_9SAUR</name>
<dbReference type="EMBL" id="CM037617">
    <property type="protein sequence ID" value="KAH8005098.1"/>
    <property type="molecule type" value="Genomic_DNA"/>
</dbReference>
<reference evidence="1" key="1">
    <citation type="submission" date="2021-08" db="EMBL/GenBank/DDBJ databases">
        <title>The first chromosome-level gecko genome reveals the dynamic sex chromosomes of Neotropical dwarf geckos (Sphaerodactylidae: Sphaerodactylus).</title>
        <authorList>
            <person name="Pinto B.J."/>
            <person name="Keating S.E."/>
            <person name="Gamble T."/>
        </authorList>
    </citation>
    <scope>NUCLEOTIDE SEQUENCE</scope>
    <source>
        <strain evidence="1">TG3544</strain>
    </source>
</reference>
<gene>
    <name evidence="1" type="ORF">K3G42_023544</name>
</gene>
<evidence type="ECO:0000313" key="2">
    <source>
        <dbReference type="Proteomes" id="UP000827872"/>
    </source>
</evidence>
<keyword evidence="2" id="KW-1185">Reference proteome</keyword>
<accession>A0ACB8FI53</accession>
<evidence type="ECO:0000313" key="1">
    <source>
        <dbReference type="EMBL" id="KAH8005098.1"/>
    </source>
</evidence>
<proteinExistence type="predicted"/>
<sequence length="196" mass="21616">MDFAQFGQWLAEHQAKLTRDMAQLQQGRHKVSLVKEPGSGGNGALPGEEATDSAFKLKEAILDPVQYLSEETYMPKRFRALTPSKRDQYLGSTCLATVGGFSPELAAIHAQKRFRPGGAANPSHINNLEGGAPTTPGKEKPGAVPVNWRRRLVTSEHGLMENHPFNSLLTQAQIKALEKPSLQQQFEASYRPARRE</sequence>
<comment type="caution">
    <text evidence="1">The sequence shown here is derived from an EMBL/GenBank/DDBJ whole genome shotgun (WGS) entry which is preliminary data.</text>
</comment>
<dbReference type="Proteomes" id="UP000827872">
    <property type="component" value="Linkage Group LG04"/>
</dbReference>